<dbReference type="Pfam" id="PF09269">
    <property type="entry name" value="DUF1967"/>
    <property type="match status" value="1"/>
</dbReference>
<dbReference type="InterPro" id="IPR006074">
    <property type="entry name" value="GTP1-OBG_CS"/>
</dbReference>
<dbReference type="AlphaFoldDB" id="A0A329MTD3"/>
<evidence type="ECO:0000256" key="5">
    <source>
        <dbReference type="ARBA" id="ARBA00022741"/>
    </source>
</evidence>
<dbReference type="InterPro" id="IPR006073">
    <property type="entry name" value="GTP-bd"/>
</dbReference>
<keyword evidence="3 9" id="KW-0963">Cytoplasm</keyword>
<dbReference type="GO" id="GO:0003924">
    <property type="term" value="F:GTPase activity"/>
    <property type="evidence" value="ECO:0007669"/>
    <property type="project" value="UniProtKB-UniRule"/>
</dbReference>
<evidence type="ECO:0000256" key="6">
    <source>
        <dbReference type="ARBA" id="ARBA00022801"/>
    </source>
</evidence>
<comment type="subunit">
    <text evidence="9">Monomer.</text>
</comment>
<dbReference type="Gene3D" id="3.40.50.300">
    <property type="entry name" value="P-loop containing nucleotide triphosphate hydrolases"/>
    <property type="match status" value="1"/>
</dbReference>
<evidence type="ECO:0000313" key="14">
    <source>
        <dbReference type="Proteomes" id="UP000250369"/>
    </source>
</evidence>
<dbReference type="InterPro" id="IPR014100">
    <property type="entry name" value="GTP-bd_Obg/CgtA"/>
</dbReference>
<dbReference type="HAMAP" id="MF_01454">
    <property type="entry name" value="GTPase_Obg"/>
    <property type="match status" value="1"/>
</dbReference>
<dbReference type="InterPro" id="IPR036726">
    <property type="entry name" value="GTP1_OBG_dom_sf"/>
</dbReference>
<evidence type="ECO:0000256" key="1">
    <source>
        <dbReference type="ARBA" id="ARBA00001946"/>
    </source>
</evidence>
<dbReference type="Pfam" id="PF01926">
    <property type="entry name" value="MMR_HSR1"/>
    <property type="match status" value="1"/>
</dbReference>
<dbReference type="PRINTS" id="PR00326">
    <property type="entry name" value="GTP1OBG"/>
</dbReference>
<dbReference type="GO" id="GO:0005525">
    <property type="term" value="F:GTP binding"/>
    <property type="evidence" value="ECO:0007669"/>
    <property type="project" value="UniProtKB-UniRule"/>
</dbReference>
<evidence type="ECO:0000259" key="11">
    <source>
        <dbReference type="PROSITE" id="PS51881"/>
    </source>
</evidence>
<dbReference type="NCBIfam" id="NF008954">
    <property type="entry name" value="PRK12296.1"/>
    <property type="match status" value="1"/>
</dbReference>
<dbReference type="Gene3D" id="3.30.300.350">
    <property type="entry name" value="GTP-binding protein OBG, C-terminal domain"/>
    <property type="match status" value="1"/>
</dbReference>
<reference evidence="13 14" key="1">
    <citation type="journal article" date="2009" name="Int. J. Syst. Evol. Microbiol.">
        <title>Paenibacillus contaminans sp. nov., isolated from a contaminated laboratory plate.</title>
        <authorList>
            <person name="Chou J.H."/>
            <person name="Lee J.H."/>
            <person name="Lin M.C."/>
            <person name="Chang P.S."/>
            <person name="Arun A.B."/>
            <person name="Young C.C."/>
            <person name="Chen W.M."/>
        </authorList>
    </citation>
    <scope>NUCLEOTIDE SEQUENCE [LARGE SCALE GENOMIC DNA]</scope>
    <source>
        <strain evidence="13 14">CKOBP-6</strain>
    </source>
</reference>
<feature type="binding site" evidence="9">
    <location>
        <position position="172"/>
    </location>
    <ligand>
        <name>Mg(2+)</name>
        <dbReference type="ChEBI" id="CHEBI:18420"/>
    </ligand>
</feature>
<evidence type="ECO:0000256" key="9">
    <source>
        <dbReference type="HAMAP-Rule" id="MF_01454"/>
    </source>
</evidence>
<protein>
    <recommendedName>
        <fullName evidence="9">GTPase Obg</fullName>
        <ecNumber evidence="9">3.6.5.-</ecNumber>
    </recommendedName>
    <alternativeName>
        <fullName evidence="9">GTP-binding protein Obg</fullName>
    </alternativeName>
</protein>
<evidence type="ECO:0000256" key="3">
    <source>
        <dbReference type="ARBA" id="ARBA00022490"/>
    </source>
</evidence>
<keyword evidence="14" id="KW-1185">Reference proteome</keyword>
<comment type="caution">
    <text evidence="13">The sequence shown here is derived from an EMBL/GenBank/DDBJ whole genome shotgun (WGS) entry which is preliminary data.</text>
</comment>
<keyword evidence="7 9" id="KW-0460">Magnesium</keyword>
<keyword evidence="6 9" id="KW-0378">Hydrolase</keyword>
<dbReference type="GO" id="GO:0005737">
    <property type="term" value="C:cytoplasm"/>
    <property type="evidence" value="ECO:0007669"/>
    <property type="project" value="UniProtKB-SubCell"/>
</dbReference>
<feature type="binding site" evidence="9">
    <location>
        <position position="192"/>
    </location>
    <ligand>
        <name>Mg(2+)</name>
        <dbReference type="ChEBI" id="CHEBI:18420"/>
    </ligand>
</feature>
<evidence type="ECO:0000256" key="4">
    <source>
        <dbReference type="ARBA" id="ARBA00022723"/>
    </source>
</evidence>
<dbReference type="PANTHER" id="PTHR11702:SF31">
    <property type="entry name" value="MITOCHONDRIAL RIBOSOME-ASSOCIATED GTPASE 2"/>
    <property type="match status" value="1"/>
</dbReference>
<evidence type="ECO:0000313" key="13">
    <source>
        <dbReference type="EMBL" id="RAV21963.1"/>
    </source>
</evidence>
<feature type="binding site" evidence="9">
    <location>
        <begin position="212"/>
        <end position="215"/>
    </location>
    <ligand>
        <name>GTP</name>
        <dbReference type="ChEBI" id="CHEBI:37565"/>
    </ligand>
</feature>
<keyword evidence="4 9" id="KW-0479">Metal-binding</keyword>
<gene>
    <name evidence="9" type="primary">obg</name>
    <name evidence="13" type="ORF">DQG23_07945</name>
</gene>
<comment type="similarity">
    <text evidence="2 9">Belongs to the TRAFAC class OBG-HflX-like GTPase superfamily. OBG GTPase family.</text>
</comment>
<proteinExistence type="inferred from homology"/>
<dbReference type="NCBIfam" id="TIGR03595">
    <property type="entry name" value="Obg_CgtA_exten"/>
    <property type="match status" value="1"/>
</dbReference>
<feature type="binding site" evidence="9">
    <location>
        <begin position="336"/>
        <end position="338"/>
    </location>
    <ligand>
        <name>GTP</name>
        <dbReference type="ChEBI" id="CHEBI:37565"/>
    </ligand>
</feature>
<evidence type="ECO:0000259" key="10">
    <source>
        <dbReference type="PROSITE" id="PS51710"/>
    </source>
</evidence>
<organism evidence="13 14">
    <name type="scientific">Paenibacillus contaminans</name>
    <dbReference type="NCBI Taxonomy" id="450362"/>
    <lineage>
        <taxon>Bacteria</taxon>
        <taxon>Bacillati</taxon>
        <taxon>Bacillota</taxon>
        <taxon>Bacilli</taxon>
        <taxon>Bacillales</taxon>
        <taxon>Paenibacillaceae</taxon>
        <taxon>Paenibacillus</taxon>
    </lineage>
</organism>
<dbReference type="SUPFAM" id="SSF102741">
    <property type="entry name" value="Obg GTP-binding protein C-terminal domain"/>
    <property type="match status" value="1"/>
</dbReference>
<dbReference type="Gene3D" id="2.70.210.12">
    <property type="entry name" value="GTP1/OBG domain"/>
    <property type="match status" value="1"/>
</dbReference>
<dbReference type="SUPFAM" id="SSF82051">
    <property type="entry name" value="Obg GTP-binding protein N-terminal domain"/>
    <property type="match status" value="1"/>
</dbReference>
<dbReference type="EC" id="3.6.5.-" evidence="9"/>
<sequence>MFVDKAKIFVKGGDGGDGIVSFRREKYVPEGGPSGGDGGDGGDIIFRVDEGLRTLMDFRYQRHFKAERGVKGRNKSMHGANADDMIVRVPPGTVIIDDDTQEVIADLTRHDQEVVVARGGRGGRGNMRFATISNPAPEIAELGEEGQERWIILELKVMADVGLVGFPSVGKSTLLSVVSAAQPKIGAYHFTTLTPNLGMVDVGDGRSFVMADLPGLIEGAHQGVGLGHEFLRHVERTRIIVHIIDMASTEGRDPFDDWLKINDELRLYDGNLERRPQIIVANKMDIPEAEENLSAFREKLAAYEAERAVETAASGGGDEGDDQAAEPLVREVVAISAASKQGVQELLYKVADLLDSIPEMPLVEEVVEVNERKIFRLNPKDDQQYTIRRDNEAFVIDSPSIEKLIKRTNFGSIDGVQRFARILRNMGIDKKLRDLGAEEGQTIRIGDYEFEFVERI</sequence>
<keyword evidence="5 9" id="KW-0547">Nucleotide-binding</keyword>
<dbReference type="InterPro" id="IPR015349">
    <property type="entry name" value="OCT_dom"/>
</dbReference>
<feature type="domain" description="OBG-type G" evidence="10">
    <location>
        <begin position="159"/>
        <end position="355"/>
    </location>
</feature>
<dbReference type="PROSITE" id="PS00905">
    <property type="entry name" value="GTP1_OBG"/>
    <property type="match status" value="1"/>
</dbReference>
<dbReference type="GO" id="GO:0000287">
    <property type="term" value="F:magnesium ion binding"/>
    <property type="evidence" value="ECO:0007669"/>
    <property type="project" value="InterPro"/>
</dbReference>
<dbReference type="PANTHER" id="PTHR11702">
    <property type="entry name" value="DEVELOPMENTALLY REGULATED GTP-BINDING PROTEIN-RELATED"/>
    <property type="match status" value="1"/>
</dbReference>
<dbReference type="NCBIfam" id="NF008955">
    <property type="entry name" value="PRK12297.1"/>
    <property type="match status" value="1"/>
</dbReference>
<dbReference type="SUPFAM" id="SSF52540">
    <property type="entry name" value="P-loop containing nucleoside triphosphate hydrolases"/>
    <property type="match status" value="1"/>
</dbReference>
<feature type="binding site" evidence="9">
    <location>
        <begin position="190"/>
        <end position="194"/>
    </location>
    <ligand>
        <name>GTP</name>
        <dbReference type="ChEBI" id="CHEBI:37565"/>
    </ligand>
</feature>
<dbReference type="GO" id="GO:0042254">
    <property type="term" value="P:ribosome biogenesis"/>
    <property type="evidence" value="ECO:0007669"/>
    <property type="project" value="UniProtKB-UniRule"/>
</dbReference>
<dbReference type="InterPro" id="IPR045086">
    <property type="entry name" value="OBG_GTPase"/>
</dbReference>
<dbReference type="CDD" id="cd01898">
    <property type="entry name" value="Obg"/>
    <property type="match status" value="1"/>
</dbReference>
<dbReference type="EMBL" id="QMFB01000003">
    <property type="protein sequence ID" value="RAV21963.1"/>
    <property type="molecule type" value="Genomic_DNA"/>
</dbReference>
<dbReference type="NCBIfam" id="NF008956">
    <property type="entry name" value="PRK12299.1"/>
    <property type="match status" value="1"/>
</dbReference>
<dbReference type="InterPro" id="IPR027417">
    <property type="entry name" value="P-loop_NTPase"/>
</dbReference>
<evidence type="ECO:0000256" key="8">
    <source>
        <dbReference type="ARBA" id="ARBA00023134"/>
    </source>
</evidence>
<comment type="function">
    <text evidence="9">An essential GTPase which binds GTP, GDP and possibly (p)ppGpp with moderate affinity, with high nucleotide exchange rates and a fairly low GTP hydrolysis rate. Plays a role in control of the cell cycle, stress response, ribosome biogenesis and in those bacteria that undergo differentiation, in morphogenesis control.</text>
</comment>
<dbReference type="InterPro" id="IPR031167">
    <property type="entry name" value="G_OBG"/>
</dbReference>
<feature type="domain" description="Obg" evidence="12">
    <location>
        <begin position="1"/>
        <end position="158"/>
    </location>
</feature>
<dbReference type="RefSeq" id="WP_113030274.1">
    <property type="nucleotide sequence ID" value="NZ_QMFB01000003.1"/>
</dbReference>
<dbReference type="PROSITE" id="PS51710">
    <property type="entry name" value="G_OBG"/>
    <property type="match status" value="1"/>
</dbReference>
<dbReference type="PROSITE" id="PS51881">
    <property type="entry name" value="OCT"/>
    <property type="match status" value="1"/>
</dbReference>
<feature type="binding site" evidence="9">
    <location>
        <begin position="165"/>
        <end position="172"/>
    </location>
    <ligand>
        <name>GTP</name>
        <dbReference type="ChEBI" id="CHEBI:37565"/>
    </ligand>
</feature>
<evidence type="ECO:0000256" key="2">
    <source>
        <dbReference type="ARBA" id="ARBA00007699"/>
    </source>
</evidence>
<dbReference type="PROSITE" id="PS51883">
    <property type="entry name" value="OBG"/>
    <property type="match status" value="1"/>
</dbReference>
<dbReference type="InterPro" id="IPR036346">
    <property type="entry name" value="GTP-bd_prot_GTP1/OBG_C_sf"/>
</dbReference>
<accession>A0A329MTD3</accession>
<comment type="cofactor">
    <cofactor evidence="1 9">
        <name>Mg(2+)</name>
        <dbReference type="ChEBI" id="CHEBI:18420"/>
    </cofactor>
</comment>
<dbReference type="InterPro" id="IPR006169">
    <property type="entry name" value="GTP1_OBG_dom"/>
</dbReference>
<evidence type="ECO:0000256" key="7">
    <source>
        <dbReference type="ARBA" id="ARBA00022842"/>
    </source>
</evidence>
<keyword evidence="8 9" id="KW-0342">GTP-binding</keyword>
<name>A0A329MTD3_9BACL</name>
<dbReference type="NCBIfam" id="TIGR02729">
    <property type="entry name" value="Obg_CgtA"/>
    <property type="match status" value="1"/>
</dbReference>
<dbReference type="FunFam" id="2.70.210.12:FF:000001">
    <property type="entry name" value="GTPase Obg"/>
    <property type="match status" value="1"/>
</dbReference>
<dbReference type="Proteomes" id="UP000250369">
    <property type="component" value="Unassembled WGS sequence"/>
</dbReference>
<feature type="domain" description="OCT" evidence="11">
    <location>
        <begin position="375"/>
        <end position="454"/>
    </location>
</feature>
<dbReference type="Pfam" id="PF01018">
    <property type="entry name" value="GTP1_OBG"/>
    <property type="match status" value="1"/>
</dbReference>
<dbReference type="OrthoDB" id="9807318at2"/>
<evidence type="ECO:0000259" key="12">
    <source>
        <dbReference type="PROSITE" id="PS51883"/>
    </source>
</evidence>
<feature type="binding site" evidence="9">
    <location>
        <begin position="282"/>
        <end position="285"/>
    </location>
    <ligand>
        <name>GTP</name>
        <dbReference type="ChEBI" id="CHEBI:37565"/>
    </ligand>
</feature>
<comment type="subcellular location">
    <subcellularLocation>
        <location evidence="9">Cytoplasm</location>
    </subcellularLocation>
</comment>